<comment type="caution">
    <text evidence="10">The sequence shown here is derived from an EMBL/GenBank/DDBJ whole genome shotgun (WGS) entry which is preliminary data.</text>
</comment>
<proteinExistence type="inferred from homology"/>
<evidence type="ECO:0000256" key="4">
    <source>
        <dbReference type="ARBA" id="ARBA00022801"/>
    </source>
</evidence>
<evidence type="ECO:0000259" key="9">
    <source>
        <dbReference type="Pfam" id="PF17652"/>
    </source>
</evidence>
<comment type="catalytic activity">
    <reaction evidence="1">
        <text>Hydrolysis of (1-&gt;3)-beta-D-glucosidic linkages in (1-&gt;3)-beta-D-glucans.</text>
        <dbReference type="EC" id="3.2.1.39"/>
    </reaction>
</comment>
<keyword evidence="11" id="KW-1185">Reference proteome</keyword>
<evidence type="ECO:0000256" key="2">
    <source>
        <dbReference type="ARBA" id="ARBA00010730"/>
    </source>
</evidence>
<keyword evidence="6" id="KW-0326">Glycosidase</keyword>
<dbReference type="PROSITE" id="PS52008">
    <property type="entry name" value="GH81"/>
    <property type="match status" value="1"/>
</dbReference>
<comment type="similarity">
    <text evidence="2">Belongs to the glycosyl hydrolase 81 family.</text>
</comment>
<gene>
    <name evidence="10" type="ORF">GMORB2_6473</name>
</gene>
<dbReference type="GO" id="GO:0071555">
    <property type="term" value="P:cell wall organization"/>
    <property type="evidence" value="ECO:0007669"/>
    <property type="project" value="UniProtKB-KW"/>
</dbReference>
<dbReference type="Proteomes" id="UP000749293">
    <property type="component" value="Unassembled WGS sequence"/>
</dbReference>
<evidence type="ECO:0000313" key="10">
    <source>
        <dbReference type="EMBL" id="KAF4119226.1"/>
    </source>
</evidence>
<dbReference type="AlphaFoldDB" id="A0A9P4YLK2"/>
<keyword evidence="5" id="KW-0119">Carbohydrate metabolism</keyword>
<feature type="domain" description="Glycosyl hydrolase family 81 C-terminal" evidence="9">
    <location>
        <begin position="1"/>
        <end position="76"/>
    </location>
</feature>
<evidence type="ECO:0000256" key="5">
    <source>
        <dbReference type="ARBA" id="ARBA00023277"/>
    </source>
</evidence>
<evidence type="ECO:0000256" key="6">
    <source>
        <dbReference type="ARBA" id="ARBA00023295"/>
    </source>
</evidence>
<dbReference type="EC" id="3.2.1.39" evidence="3"/>
<dbReference type="PANTHER" id="PTHR31983">
    <property type="entry name" value="ENDO-1,3(4)-BETA-GLUCANASE 1"/>
    <property type="match status" value="1"/>
</dbReference>
<dbReference type="GO" id="GO:0009986">
    <property type="term" value="C:cell surface"/>
    <property type="evidence" value="ECO:0007669"/>
    <property type="project" value="TreeGrafter"/>
</dbReference>
<accession>A0A9P4YLK2</accession>
<dbReference type="GO" id="GO:0052861">
    <property type="term" value="F:endo-1,3(4)-beta-glucanase activity"/>
    <property type="evidence" value="ECO:0007669"/>
    <property type="project" value="InterPro"/>
</dbReference>
<organism evidence="10 11">
    <name type="scientific">Geosmithia morbida</name>
    <dbReference type="NCBI Taxonomy" id="1094350"/>
    <lineage>
        <taxon>Eukaryota</taxon>
        <taxon>Fungi</taxon>
        <taxon>Dikarya</taxon>
        <taxon>Ascomycota</taxon>
        <taxon>Pezizomycotina</taxon>
        <taxon>Sordariomycetes</taxon>
        <taxon>Hypocreomycetidae</taxon>
        <taxon>Hypocreales</taxon>
        <taxon>Bionectriaceae</taxon>
        <taxon>Geosmithia</taxon>
    </lineage>
</organism>
<keyword evidence="7" id="KW-0961">Cell wall biogenesis/degradation</keyword>
<reference evidence="10" key="1">
    <citation type="submission" date="2020-03" db="EMBL/GenBank/DDBJ databases">
        <title>Site-based positive gene gene selection in Geosmithia morbida across the United States reveals a broad range of putative effectors and factors for local host and environmental adapation.</title>
        <authorList>
            <person name="Onufrak A."/>
            <person name="Murdoch R.W."/>
            <person name="Gazis R."/>
            <person name="Huff M."/>
            <person name="Staton M."/>
            <person name="Klingeman W."/>
            <person name="Hadziabdic D."/>
        </authorList>
    </citation>
    <scope>NUCLEOTIDE SEQUENCE</scope>
    <source>
        <strain evidence="10">1262</strain>
    </source>
</reference>
<dbReference type="Gene3D" id="1.20.5.420">
    <property type="entry name" value="Immunoglobulin FC, subunit C"/>
    <property type="match status" value="1"/>
</dbReference>
<evidence type="ECO:0000256" key="7">
    <source>
        <dbReference type="ARBA" id="ARBA00023316"/>
    </source>
</evidence>
<evidence type="ECO:0000256" key="1">
    <source>
        <dbReference type="ARBA" id="ARBA00000382"/>
    </source>
</evidence>
<dbReference type="GO" id="GO:0000272">
    <property type="term" value="P:polysaccharide catabolic process"/>
    <property type="evidence" value="ECO:0007669"/>
    <property type="project" value="UniProtKB-KW"/>
</dbReference>
<evidence type="ECO:0000256" key="8">
    <source>
        <dbReference type="ARBA" id="ARBA00023326"/>
    </source>
</evidence>
<dbReference type="InterPro" id="IPR040720">
    <property type="entry name" value="GH81_C"/>
</dbReference>
<dbReference type="InterPro" id="IPR005200">
    <property type="entry name" value="Endo-beta-glucanase"/>
</dbReference>
<keyword evidence="4" id="KW-0378">Hydrolase</keyword>
<protein>
    <recommendedName>
        <fullName evidence="3">glucan endo-1,3-beta-D-glucosidase</fullName>
        <ecNumber evidence="3">3.2.1.39</ecNumber>
    </recommendedName>
</protein>
<dbReference type="RefSeq" id="XP_035317878.1">
    <property type="nucleotide sequence ID" value="XM_035468443.1"/>
</dbReference>
<name>A0A9P4YLK2_9HYPO</name>
<dbReference type="GO" id="GO:0042973">
    <property type="term" value="F:glucan endo-1,3-beta-D-glucosidase activity"/>
    <property type="evidence" value="ECO:0007669"/>
    <property type="project" value="UniProtKB-EC"/>
</dbReference>
<keyword evidence="8" id="KW-0624">Polysaccharide degradation</keyword>
<evidence type="ECO:0000313" key="11">
    <source>
        <dbReference type="Proteomes" id="UP000749293"/>
    </source>
</evidence>
<dbReference type="PANTHER" id="PTHR31983:SF0">
    <property type="entry name" value="GLUCAN ENDO-1,3-BETA-D-GLUCOSIDASE 2"/>
    <property type="match status" value="1"/>
</dbReference>
<dbReference type="GeneID" id="55972698"/>
<sequence>MIPILAVTALMRKPAFVREEWEAFFSNGRMSGIQNGWASIIYGNYATVNPRAAWDFFTSPDFNLQLLDGGVSLTWLQAYAAALGGI</sequence>
<dbReference type="OrthoDB" id="4473401at2759"/>
<dbReference type="Pfam" id="PF17652">
    <property type="entry name" value="Glyco_hydro81C"/>
    <property type="match status" value="1"/>
</dbReference>
<dbReference type="EMBL" id="JAANYQ010000053">
    <property type="protein sequence ID" value="KAF4119226.1"/>
    <property type="molecule type" value="Genomic_DNA"/>
</dbReference>
<evidence type="ECO:0000256" key="3">
    <source>
        <dbReference type="ARBA" id="ARBA00012780"/>
    </source>
</evidence>